<feature type="compositionally biased region" description="Basic and acidic residues" evidence="1">
    <location>
        <begin position="254"/>
        <end position="265"/>
    </location>
</feature>
<evidence type="ECO:0000313" key="2">
    <source>
        <dbReference type="EMBL" id="KAK3355536.1"/>
    </source>
</evidence>
<sequence>MVMNTPHSYNLYNSTPLLQVNPLDGAQYKYPCQNLYTVEERGTVKAGYLQRVNFTGGAQHGGGSCQFSISYDDPEQSNGWNTSATFKTIYTIIGGCPAKFSDAQENSKSNLPLLGMKDPSRRDETLHCNGDTEEDCTRQFLIPIPDFLPPGKATFAWTWFNKIGNREMYMNCAPIEITSSKPSQEKFSALPNIFIANLPQKDVPNYDGCVTGGGAMNVVNIPNPGEFGRVGDKLTAPDQPAAGKLCANLPPFDKPPKFKEDKRTLMEGGGHDGGPTVPPSGGEVNAGASATATATGTAKPPAVTTTSAPAAGATGTKTKTKSSFSIAPISSASASASVGVQVDGASGTFITAPSDGSAPTATASVTGGTGGGAAESGSGGAEKSEGGECHDTAATETGAGAGEGDAETTIKVTTSMTLMVTITTAGPPAASASASGAVTTSQAPGAGAGSGAPPAASASAFASASASTASAVPSGLGDSANNAAGNSGSGSGGANDGGPKKCEKDQVSVCFGDDYFGLCDHGWAVPQRVSQGTRCENGSLVHSAVQREGGKRAEGYARAAGERHARRHLKRRAGSSI</sequence>
<dbReference type="Proteomes" id="UP001278500">
    <property type="component" value="Unassembled WGS sequence"/>
</dbReference>
<reference evidence="2" key="1">
    <citation type="journal article" date="2023" name="Mol. Phylogenet. Evol.">
        <title>Genome-scale phylogeny and comparative genomics of the fungal order Sordariales.</title>
        <authorList>
            <person name="Hensen N."/>
            <person name="Bonometti L."/>
            <person name="Westerberg I."/>
            <person name="Brannstrom I.O."/>
            <person name="Guillou S."/>
            <person name="Cros-Aarteil S."/>
            <person name="Calhoun S."/>
            <person name="Haridas S."/>
            <person name="Kuo A."/>
            <person name="Mondo S."/>
            <person name="Pangilinan J."/>
            <person name="Riley R."/>
            <person name="LaButti K."/>
            <person name="Andreopoulos B."/>
            <person name="Lipzen A."/>
            <person name="Chen C."/>
            <person name="Yan M."/>
            <person name="Daum C."/>
            <person name="Ng V."/>
            <person name="Clum A."/>
            <person name="Steindorff A."/>
            <person name="Ohm R.A."/>
            <person name="Martin F."/>
            <person name="Silar P."/>
            <person name="Natvig D.O."/>
            <person name="Lalanne C."/>
            <person name="Gautier V."/>
            <person name="Ament-Velasquez S.L."/>
            <person name="Kruys A."/>
            <person name="Hutchinson M.I."/>
            <person name="Powell A.J."/>
            <person name="Barry K."/>
            <person name="Miller A.N."/>
            <person name="Grigoriev I.V."/>
            <person name="Debuchy R."/>
            <person name="Gladieux P."/>
            <person name="Hiltunen Thoren M."/>
            <person name="Johannesson H."/>
        </authorList>
    </citation>
    <scope>NUCLEOTIDE SEQUENCE</scope>
    <source>
        <strain evidence="2">CBS 560.94</strain>
    </source>
</reference>
<feature type="compositionally biased region" description="Gly residues" evidence="1">
    <location>
        <begin position="487"/>
        <end position="496"/>
    </location>
</feature>
<feature type="region of interest" description="Disordered" evidence="1">
    <location>
        <begin position="551"/>
        <end position="577"/>
    </location>
</feature>
<dbReference type="RefSeq" id="XP_062686914.1">
    <property type="nucleotide sequence ID" value="XM_062826095.1"/>
</dbReference>
<dbReference type="AlphaFoldDB" id="A0AAE0MX47"/>
<gene>
    <name evidence="2" type="ORF">B0H65DRAFT_452317</name>
</gene>
<feature type="compositionally biased region" description="Low complexity" evidence="1">
    <location>
        <begin position="356"/>
        <end position="366"/>
    </location>
</feature>
<reference evidence="2" key="2">
    <citation type="submission" date="2023-06" db="EMBL/GenBank/DDBJ databases">
        <authorList>
            <consortium name="Lawrence Berkeley National Laboratory"/>
            <person name="Haridas S."/>
            <person name="Hensen N."/>
            <person name="Bonometti L."/>
            <person name="Westerberg I."/>
            <person name="Brannstrom I.O."/>
            <person name="Guillou S."/>
            <person name="Cros-Aarteil S."/>
            <person name="Calhoun S."/>
            <person name="Kuo A."/>
            <person name="Mondo S."/>
            <person name="Pangilinan J."/>
            <person name="Riley R."/>
            <person name="Labutti K."/>
            <person name="Andreopoulos B."/>
            <person name="Lipzen A."/>
            <person name="Chen C."/>
            <person name="Yanf M."/>
            <person name="Daum C."/>
            <person name="Ng V."/>
            <person name="Clum A."/>
            <person name="Steindorff A."/>
            <person name="Ohm R."/>
            <person name="Martin F."/>
            <person name="Silar P."/>
            <person name="Natvig D."/>
            <person name="Lalanne C."/>
            <person name="Gautier V."/>
            <person name="Ament-Velasquez S.L."/>
            <person name="Kruys A."/>
            <person name="Hutchinson M.I."/>
            <person name="Powell A.J."/>
            <person name="Barry K."/>
            <person name="Miller A.N."/>
            <person name="Grigoriev I.V."/>
            <person name="Debuchy R."/>
            <person name="Gladieux P."/>
            <person name="Thoren M.H."/>
            <person name="Johannesson H."/>
        </authorList>
    </citation>
    <scope>NUCLEOTIDE SEQUENCE</scope>
    <source>
        <strain evidence="2">CBS 560.94</strain>
    </source>
</reference>
<proteinExistence type="predicted"/>
<accession>A0AAE0MX47</accession>
<feature type="region of interest" description="Disordered" evidence="1">
    <location>
        <begin position="245"/>
        <end position="322"/>
    </location>
</feature>
<dbReference type="Gene3D" id="2.70.50.70">
    <property type="match status" value="1"/>
</dbReference>
<dbReference type="PANTHER" id="PTHR36182:SF2">
    <property type="entry name" value="LYTIC POLYSACCHARIDE MONOOXYGENASE"/>
    <property type="match status" value="1"/>
</dbReference>
<feature type="region of interest" description="Disordered" evidence="1">
    <location>
        <begin position="427"/>
        <end position="456"/>
    </location>
</feature>
<feature type="compositionally biased region" description="Basic residues" evidence="1">
    <location>
        <begin position="564"/>
        <end position="577"/>
    </location>
</feature>
<evidence type="ECO:0000256" key="1">
    <source>
        <dbReference type="SAM" id="MobiDB-lite"/>
    </source>
</evidence>
<name>A0AAE0MX47_9PEZI</name>
<protein>
    <recommendedName>
        <fullName evidence="4">Lytic polysaccharide monooxygenase</fullName>
    </recommendedName>
</protein>
<dbReference type="PANTHER" id="PTHR36182">
    <property type="entry name" value="PROTEIN, PUTATIVE (AFU_ORTHOLOGUE AFUA_6G10930)-RELATED"/>
    <property type="match status" value="1"/>
</dbReference>
<evidence type="ECO:0008006" key="4">
    <source>
        <dbReference type="Google" id="ProtNLM"/>
    </source>
</evidence>
<feature type="compositionally biased region" description="Basic and acidic residues" evidence="1">
    <location>
        <begin position="551"/>
        <end position="563"/>
    </location>
</feature>
<feature type="compositionally biased region" description="Gly residues" evidence="1">
    <location>
        <begin position="367"/>
        <end position="380"/>
    </location>
</feature>
<evidence type="ECO:0000313" key="3">
    <source>
        <dbReference type="Proteomes" id="UP001278500"/>
    </source>
</evidence>
<feature type="compositionally biased region" description="Basic and acidic residues" evidence="1">
    <location>
        <begin position="382"/>
        <end position="393"/>
    </location>
</feature>
<comment type="caution">
    <text evidence="2">The sequence shown here is derived from an EMBL/GenBank/DDBJ whole genome shotgun (WGS) entry which is preliminary data.</text>
</comment>
<dbReference type="GeneID" id="87863249"/>
<feature type="compositionally biased region" description="Low complexity" evidence="1">
    <location>
        <begin position="286"/>
        <end position="322"/>
    </location>
</feature>
<feature type="region of interest" description="Disordered" evidence="1">
    <location>
        <begin position="480"/>
        <end position="502"/>
    </location>
</feature>
<dbReference type="EMBL" id="JAUEPP010000001">
    <property type="protein sequence ID" value="KAK3355536.1"/>
    <property type="molecule type" value="Genomic_DNA"/>
</dbReference>
<organism evidence="2 3">
    <name type="scientific">Neurospora tetraspora</name>
    <dbReference type="NCBI Taxonomy" id="94610"/>
    <lineage>
        <taxon>Eukaryota</taxon>
        <taxon>Fungi</taxon>
        <taxon>Dikarya</taxon>
        <taxon>Ascomycota</taxon>
        <taxon>Pezizomycotina</taxon>
        <taxon>Sordariomycetes</taxon>
        <taxon>Sordariomycetidae</taxon>
        <taxon>Sordariales</taxon>
        <taxon>Sordariaceae</taxon>
        <taxon>Neurospora</taxon>
    </lineage>
</organism>
<keyword evidence="3" id="KW-1185">Reference proteome</keyword>
<feature type="region of interest" description="Disordered" evidence="1">
    <location>
        <begin position="350"/>
        <end position="406"/>
    </location>
</feature>